<dbReference type="InterPro" id="IPR001851">
    <property type="entry name" value="ABC_transp_permease"/>
</dbReference>
<proteinExistence type="predicted"/>
<name>U4KQ76_ALTPJ</name>
<evidence type="ECO:0000256" key="5">
    <source>
        <dbReference type="ARBA" id="ARBA00023136"/>
    </source>
</evidence>
<accession>U4KQ76</accession>
<evidence type="ECO:0000256" key="6">
    <source>
        <dbReference type="SAM" id="Phobius"/>
    </source>
</evidence>
<dbReference type="Pfam" id="PF02653">
    <property type="entry name" value="BPD_transp_2"/>
    <property type="match status" value="1"/>
</dbReference>
<dbReference type="OrthoDB" id="45037at2"/>
<feature type="transmembrane region" description="Helical" evidence="6">
    <location>
        <begin position="96"/>
        <end position="116"/>
    </location>
</feature>
<sequence length="370" mass="39393">MNEKFKKAVNTINKNLLKLFTIIKPSLIAIGIGLLIGFIIMLVFNPAGAFPGLIKMLSGGLGIGMKGVGDVIVKATPIILTGISLVVAFKSGLFNIGTPGQMIIGGYVAVHIGVLWNLPSGIHWIVALILGTLAGAIWGAIPGILKAFTNTNEVVSSIMLNYIGTLLVVFLVKTNVYNVDYAKSLNIKASAELPKLKFLFGSSDANIGIFIAIIVGILIYYLFKKTTLGYELKASGFNPDASKYAGMNAKKSIISSMTIAGGIAGLAGAINYLVIGTNLGTTYDLLPAGFDGISVALIGLTNPIGSIFSGLFLSHIRQGGFYMQINGYPPQIIDIIISVIVYTISISIGLQMIFKRLKDKRMKKTVKEEN</sequence>
<feature type="transmembrane region" description="Helical" evidence="6">
    <location>
        <begin position="122"/>
        <end position="141"/>
    </location>
</feature>
<evidence type="ECO:0000256" key="4">
    <source>
        <dbReference type="ARBA" id="ARBA00022989"/>
    </source>
</evidence>
<dbReference type="EMBL" id="FO681347">
    <property type="protein sequence ID" value="CCV64430.1"/>
    <property type="molecule type" value="Genomic_DNA"/>
</dbReference>
<comment type="subcellular location">
    <subcellularLocation>
        <location evidence="1">Cell membrane</location>
        <topology evidence="1">Multi-pass membrane protein</topology>
    </subcellularLocation>
</comment>
<evidence type="ECO:0000256" key="2">
    <source>
        <dbReference type="ARBA" id="ARBA00022475"/>
    </source>
</evidence>
<feature type="transmembrane region" description="Helical" evidence="6">
    <location>
        <begin position="153"/>
        <end position="172"/>
    </location>
</feature>
<dbReference type="Proteomes" id="UP000032740">
    <property type="component" value="Chromosome"/>
</dbReference>
<feature type="transmembrane region" description="Helical" evidence="6">
    <location>
        <begin position="253"/>
        <end position="275"/>
    </location>
</feature>
<keyword evidence="4 6" id="KW-1133">Transmembrane helix</keyword>
<keyword evidence="3 6" id="KW-0812">Transmembrane</keyword>
<keyword evidence="5 6" id="KW-0472">Membrane</keyword>
<dbReference type="AlphaFoldDB" id="U4KQ76"/>
<feature type="transmembrane region" description="Helical" evidence="6">
    <location>
        <begin position="21"/>
        <end position="44"/>
    </location>
</feature>
<evidence type="ECO:0000256" key="3">
    <source>
        <dbReference type="ARBA" id="ARBA00022692"/>
    </source>
</evidence>
<dbReference type="RefSeq" id="WP_026659631.1">
    <property type="nucleotide sequence ID" value="NC_022538.1"/>
</dbReference>
<reference evidence="7 8" key="1">
    <citation type="journal article" date="2013" name="J. Mol. Microbiol. Biotechnol.">
        <title>Analysis of the Complete Genomes of Acholeplasma brassicae , A. palmae and A. laidlawii and Their Comparison to the Obligate Parasites from ' Candidatus Phytoplasma'.</title>
        <authorList>
            <person name="Kube M."/>
            <person name="Siewert C."/>
            <person name="Migdoll A.M."/>
            <person name="Duduk B."/>
            <person name="Holz S."/>
            <person name="Rabus R."/>
            <person name="Seemuller E."/>
            <person name="Mitrovic J."/>
            <person name="Muller I."/>
            <person name="Buttner C."/>
            <person name="Reinhardt R."/>
        </authorList>
    </citation>
    <scope>NUCLEOTIDE SEQUENCE [LARGE SCALE GENOMIC DNA]</scope>
    <source>
        <strain evidence="7 8">J233</strain>
    </source>
</reference>
<protein>
    <submittedName>
        <fullName evidence="7">ABC-type transport system, permease component</fullName>
    </submittedName>
</protein>
<feature type="transmembrane region" description="Helical" evidence="6">
    <location>
        <begin position="205"/>
        <end position="223"/>
    </location>
</feature>
<evidence type="ECO:0000313" key="7">
    <source>
        <dbReference type="EMBL" id="CCV64430.1"/>
    </source>
</evidence>
<evidence type="ECO:0000256" key="1">
    <source>
        <dbReference type="ARBA" id="ARBA00004651"/>
    </source>
</evidence>
<gene>
    <name evidence="7" type="ORF">BN85408530</name>
</gene>
<dbReference type="KEGG" id="apal:BN85408530"/>
<evidence type="ECO:0000313" key="8">
    <source>
        <dbReference type="Proteomes" id="UP000032740"/>
    </source>
</evidence>
<dbReference type="GO" id="GO:0022857">
    <property type="term" value="F:transmembrane transporter activity"/>
    <property type="evidence" value="ECO:0007669"/>
    <property type="project" value="InterPro"/>
</dbReference>
<dbReference type="GO" id="GO:0005886">
    <property type="term" value="C:plasma membrane"/>
    <property type="evidence" value="ECO:0007669"/>
    <property type="project" value="UniProtKB-SubCell"/>
</dbReference>
<keyword evidence="2" id="KW-1003">Cell membrane</keyword>
<organism evidence="7 8">
    <name type="scientific">Alteracholeplasma palmae (strain ATCC 49389 / J233)</name>
    <name type="common">Acholeplasma palmae</name>
    <dbReference type="NCBI Taxonomy" id="1318466"/>
    <lineage>
        <taxon>Bacteria</taxon>
        <taxon>Bacillati</taxon>
        <taxon>Mycoplasmatota</taxon>
        <taxon>Mollicutes</taxon>
        <taxon>Acholeplasmatales</taxon>
        <taxon>Acholeplasmataceae</taxon>
        <taxon>Acholeplasma</taxon>
    </lineage>
</organism>
<dbReference type="CDD" id="cd06580">
    <property type="entry name" value="TM_PBP1_transp_TpRbsC_like"/>
    <property type="match status" value="1"/>
</dbReference>
<feature type="transmembrane region" description="Helical" evidence="6">
    <location>
        <begin position="332"/>
        <end position="354"/>
    </location>
</feature>
<dbReference type="PANTHER" id="PTHR47089:SF1">
    <property type="entry name" value="GUANOSINE ABC TRANSPORTER PERMEASE PROTEIN NUPP"/>
    <property type="match status" value="1"/>
</dbReference>
<dbReference type="PANTHER" id="PTHR47089">
    <property type="entry name" value="ABC TRANSPORTER, PERMEASE PROTEIN"/>
    <property type="match status" value="1"/>
</dbReference>
<dbReference type="HOGENOM" id="CLU_040769_0_1_14"/>
<dbReference type="STRING" id="1318466.BN85408530"/>
<keyword evidence="8" id="KW-1185">Reference proteome</keyword>